<keyword evidence="1" id="KW-0812">Transmembrane</keyword>
<keyword evidence="1" id="KW-1133">Transmembrane helix</keyword>
<dbReference type="OrthoDB" id="9801077at2"/>
<feature type="transmembrane region" description="Helical" evidence="1">
    <location>
        <begin position="244"/>
        <end position="261"/>
    </location>
</feature>
<name>A0A3E1NEJ9_9BACT</name>
<dbReference type="EMBL" id="QTJU01000009">
    <property type="protein sequence ID" value="RFM26406.1"/>
    <property type="molecule type" value="Genomic_DNA"/>
</dbReference>
<evidence type="ECO:0000256" key="1">
    <source>
        <dbReference type="SAM" id="Phobius"/>
    </source>
</evidence>
<keyword evidence="3" id="KW-0378">Hydrolase</keyword>
<dbReference type="RefSeq" id="WP_116848959.1">
    <property type="nucleotide sequence ID" value="NZ_QTJU01000009.1"/>
</dbReference>
<dbReference type="GO" id="GO:0016787">
    <property type="term" value="F:hydrolase activity"/>
    <property type="evidence" value="ECO:0007669"/>
    <property type="project" value="UniProtKB-KW"/>
</dbReference>
<reference evidence="3 4" key="1">
    <citation type="submission" date="2018-08" db="EMBL/GenBank/DDBJ databases">
        <title>Chitinophagaceae sp. K23C18032701, a novel bacterium isolated from forest soil.</title>
        <authorList>
            <person name="Wang C."/>
        </authorList>
    </citation>
    <scope>NUCLEOTIDE SEQUENCE [LARGE SCALE GENOMIC DNA]</scope>
    <source>
        <strain evidence="3 4">K23C18032701</strain>
    </source>
</reference>
<proteinExistence type="predicted"/>
<dbReference type="Gene3D" id="2.60.120.260">
    <property type="entry name" value="Galactose-binding domain-like"/>
    <property type="match status" value="1"/>
</dbReference>
<keyword evidence="4" id="KW-1185">Reference proteome</keyword>
<feature type="transmembrane region" description="Helical" evidence="1">
    <location>
        <begin position="310"/>
        <end position="327"/>
    </location>
</feature>
<evidence type="ECO:0000313" key="3">
    <source>
        <dbReference type="EMBL" id="RFM26406.1"/>
    </source>
</evidence>
<feature type="transmembrane region" description="Helical" evidence="1">
    <location>
        <begin position="212"/>
        <end position="232"/>
    </location>
</feature>
<protein>
    <submittedName>
        <fullName evidence="3">Glycoside hydrolase</fullName>
    </submittedName>
</protein>
<sequence>MKYFLFVWCCIVPLLAMARQVVVDTAAAPLNGPWKFATGDDLRRADPGFDDAGWEQVDLTPPPGAHDGDVGLSGYVPGWCARGHAGYHGYAWYRLKVNVAAGIGDTLLLAAPASVDDAYQLFVNGQSFGGNARFNGTRPVVYSIRPRVFRLPLASAAVTPEGNRTLVLAFRVWMDAGSLSGGNDVGGIHIAPVTGTAKTLLPHYRMQWRQTILGYIVDVIEPLIFIVLAFMAYRHARASRQSRFYRWLMCALVLTALVRVNQATYSWWQFESIQVYDLARNFLLVPLVLGAWTITWYHGLRSAQPAKPPVLIAVLTVLLLCAQLLHLQYVHLVPPAINKVATIVSSYLRLLLIACLLLIAINALRHKHRDRWLILPAMLLVSIGLFADELSSLGVQGIWFPFGVGVSRTQFAYAVLEGYLLVWLLRRGGLGSGIPVNSE</sequence>
<dbReference type="SUPFAM" id="SSF49785">
    <property type="entry name" value="Galactose-binding domain-like"/>
    <property type="match status" value="1"/>
</dbReference>
<evidence type="ECO:0000256" key="2">
    <source>
        <dbReference type="SAM" id="SignalP"/>
    </source>
</evidence>
<dbReference type="AlphaFoldDB" id="A0A3E1NEJ9"/>
<dbReference type="InterPro" id="IPR008979">
    <property type="entry name" value="Galactose-bd-like_sf"/>
</dbReference>
<keyword evidence="1" id="KW-0472">Membrane</keyword>
<dbReference type="Proteomes" id="UP000261284">
    <property type="component" value="Unassembled WGS sequence"/>
</dbReference>
<feature type="signal peptide" evidence="2">
    <location>
        <begin position="1"/>
        <end position="18"/>
    </location>
</feature>
<feature type="transmembrane region" description="Helical" evidence="1">
    <location>
        <begin position="347"/>
        <end position="364"/>
    </location>
</feature>
<keyword evidence="2" id="KW-0732">Signal</keyword>
<accession>A0A3E1NEJ9</accession>
<evidence type="ECO:0000313" key="4">
    <source>
        <dbReference type="Proteomes" id="UP000261284"/>
    </source>
</evidence>
<feature type="chain" id="PRO_5017663489" evidence="2">
    <location>
        <begin position="19"/>
        <end position="439"/>
    </location>
</feature>
<organism evidence="3 4">
    <name type="scientific">Deminuibacter soli</name>
    <dbReference type="NCBI Taxonomy" id="2291815"/>
    <lineage>
        <taxon>Bacteria</taxon>
        <taxon>Pseudomonadati</taxon>
        <taxon>Bacteroidota</taxon>
        <taxon>Chitinophagia</taxon>
        <taxon>Chitinophagales</taxon>
        <taxon>Chitinophagaceae</taxon>
        <taxon>Deminuibacter</taxon>
    </lineage>
</organism>
<comment type="caution">
    <text evidence="3">The sequence shown here is derived from an EMBL/GenBank/DDBJ whole genome shotgun (WGS) entry which is preliminary data.</text>
</comment>
<gene>
    <name evidence="3" type="ORF">DXN05_19445</name>
</gene>
<feature type="transmembrane region" description="Helical" evidence="1">
    <location>
        <begin position="281"/>
        <end position="298"/>
    </location>
</feature>